<proteinExistence type="inferred from homology"/>
<dbReference type="InterPro" id="IPR027417">
    <property type="entry name" value="P-loop_NTPase"/>
</dbReference>
<sequence length="791" mass="88671">MEATALSIGKSVLDGALGYAKSALAEEVALQLGVRRDQVFITNELEMMQAFLMTAHDERYDDDRVVKVWVKQVRDVAYDVEDTLQEFSVRLRRKSWWRIHRTLSDRRHVAKQMKELRANVEDVSQRNMRYNLIKGSSSKSASIGGQSAMVGTAMSGTDEARRLREKAKVDLVQLINKKDDDLRIIAVSGIRSGHLWETSVIRRAYEDKKVYKKFECRAWIAGLIRPFTLTEFLRSIIEQFHVNCLQSVGEREKTEIQVLRKMGMMKKDDLVDEFMRYVNEKTYLIVLDDIQNIEEWGDIKPCFQNNKKGSRIIVSAYQAGVASLCVGPEDVVPEYKQLFVDENIYAFYEKGSHNGIDSMEAGSSSNTGIASSDGSGNKKILNHRETLAVFRDTQLIGRQKEKSEILKLVLNEDSQQLEVISLWGMGGIGKTTLVRDVYQELSGKFEKRACVTILRPFSLDKLLEDIAMQIGCEVKKMVRYLEGKKYLIVLDDLSSNTEWDTIIPQFPAMETSSRIIVTTRIKDIANHCSNKHKNICELQRLGHRSARDLFMKKILTINVWAITHVTVYTDIKNPSPPSSVVSSSRALNALILSDPSAVNATRMPNSACLLRASIERYLVRNPAATVDGSGRDGTKLSLAKFMPIFLAGPPDQPHPSSSTPMGDVGQQETVIMEPDHRPEPLPCMGEPSMAENPHRYGVDAKPRTCPAHQRGSTPKQHPGAKEEEGPASTIISRLGFAPRSSGGGEEKTTTLDARDQIGRKGVGREEIGRNMVEERGGGGSRREEIKSPKLK</sequence>
<name>M8C7B7_AEGTA</name>
<dbReference type="InterPro" id="IPR041118">
    <property type="entry name" value="Rx_N"/>
</dbReference>
<dbReference type="ExpressionAtlas" id="M8C7B7">
    <property type="expression patterns" value="baseline"/>
</dbReference>
<evidence type="ECO:0000256" key="1">
    <source>
        <dbReference type="ARBA" id="ARBA00008894"/>
    </source>
</evidence>
<dbReference type="Gene3D" id="3.40.50.300">
    <property type="entry name" value="P-loop containing nucleotide triphosphate hydrolases"/>
    <property type="match status" value="2"/>
</dbReference>
<reference evidence="9" key="1">
    <citation type="submission" date="2015-06" db="UniProtKB">
        <authorList>
            <consortium name="EnsemblPlants"/>
        </authorList>
    </citation>
    <scope>IDENTIFICATION</scope>
</reference>
<feature type="compositionally biased region" description="Basic and acidic residues" evidence="6">
    <location>
        <begin position="744"/>
        <end position="791"/>
    </location>
</feature>
<evidence type="ECO:0000259" key="8">
    <source>
        <dbReference type="Pfam" id="PF18052"/>
    </source>
</evidence>
<evidence type="ECO:0000256" key="3">
    <source>
        <dbReference type="ARBA" id="ARBA00022737"/>
    </source>
</evidence>
<dbReference type="Pfam" id="PF18052">
    <property type="entry name" value="Rx_N"/>
    <property type="match status" value="1"/>
</dbReference>
<dbReference type="InterPro" id="IPR038005">
    <property type="entry name" value="RX-like_CC"/>
</dbReference>
<evidence type="ECO:0000313" key="9">
    <source>
        <dbReference type="EnsemblPlants" id="EMT11018"/>
    </source>
</evidence>
<dbReference type="PANTHER" id="PTHR19338">
    <property type="entry name" value="TRANSLOCASE OF INNER MITOCHONDRIAL MEMBRANE 13 HOMOLOG"/>
    <property type="match status" value="1"/>
</dbReference>
<dbReference type="CDD" id="cd14798">
    <property type="entry name" value="RX-CC_like"/>
    <property type="match status" value="1"/>
</dbReference>
<keyword evidence="2" id="KW-0433">Leucine-rich repeat</keyword>
<dbReference type="PANTHER" id="PTHR19338:SF58">
    <property type="entry name" value="OS09G0517100 PROTEIN"/>
    <property type="match status" value="1"/>
</dbReference>
<feature type="region of interest" description="Disordered" evidence="6">
    <location>
        <begin position="688"/>
        <end position="791"/>
    </location>
</feature>
<dbReference type="Pfam" id="PF00931">
    <property type="entry name" value="NB-ARC"/>
    <property type="match status" value="2"/>
</dbReference>
<comment type="similarity">
    <text evidence="1">Belongs to the disease resistance NB-LRR family.</text>
</comment>
<evidence type="ECO:0000256" key="6">
    <source>
        <dbReference type="SAM" id="MobiDB-lite"/>
    </source>
</evidence>
<evidence type="ECO:0000256" key="2">
    <source>
        <dbReference type="ARBA" id="ARBA00022614"/>
    </source>
</evidence>
<dbReference type="GO" id="GO:0006952">
    <property type="term" value="P:defense response"/>
    <property type="evidence" value="ECO:0007669"/>
    <property type="project" value="UniProtKB-KW"/>
</dbReference>
<evidence type="ECO:0000259" key="7">
    <source>
        <dbReference type="Pfam" id="PF00931"/>
    </source>
</evidence>
<feature type="domain" description="NB-ARC" evidence="7">
    <location>
        <begin position="178"/>
        <end position="349"/>
    </location>
</feature>
<dbReference type="PRINTS" id="PR00364">
    <property type="entry name" value="DISEASERSIST"/>
</dbReference>
<feature type="domain" description="Disease resistance N-terminal" evidence="8">
    <location>
        <begin position="16"/>
        <end position="100"/>
    </location>
</feature>
<dbReference type="InterPro" id="IPR002182">
    <property type="entry name" value="NB-ARC"/>
</dbReference>
<dbReference type="Gene3D" id="1.20.5.4130">
    <property type="match status" value="1"/>
</dbReference>
<keyword evidence="3" id="KW-0677">Repeat</keyword>
<protein>
    <submittedName>
        <fullName evidence="9">Disease resistance protein RPP13</fullName>
    </submittedName>
</protein>
<keyword evidence="4" id="KW-0547">Nucleotide-binding</keyword>
<accession>M8C7B7</accession>
<evidence type="ECO:0000256" key="5">
    <source>
        <dbReference type="ARBA" id="ARBA00022821"/>
    </source>
</evidence>
<feature type="compositionally biased region" description="Basic and acidic residues" evidence="6">
    <location>
        <begin position="692"/>
        <end position="702"/>
    </location>
</feature>
<organism evidence="9">
    <name type="scientific">Aegilops tauschii</name>
    <name type="common">Tausch's goatgrass</name>
    <name type="synonym">Aegilops squarrosa</name>
    <dbReference type="NCBI Taxonomy" id="37682"/>
    <lineage>
        <taxon>Eukaryota</taxon>
        <taxon>Viridiplantae</taxon>
        <taxon>Streptophyta</taxon>
        <taxon>Embryophyta</taxon>
        <taxon>Tracheophyta</taxon>
        <taxon>Spermatophyta</taxon>
        <taxon>Magnoliopsida</taxon>
        <taxon>Liliopsida</taxon>
        <taxon>Poales</taxon>
        <taxon>Poaceae</taxon>
        <taxon>BOP clade</taxon>
        <taxon>Pooideae</taxon>
        <taxon>Triticodae</taxon>
        <taxon>Triticeae</taxon>
        <taxon>Triticinae</taxon>
        <taxon>Aegilops</taxon>
    </lineage>
</organism>
<dbReference type="SUPFAM" id="SSF52540">
    <property type="entry name" value="P-loop containing nucleoside triphosphate hydrolases"/>
    <property type="match status" value="2"/>
</dbReference>
<evidence type="ECO:0000256" key="4">
    <source>
        <dbReference type="ARBA" id="ARBA00022741"/>
    </source>
</evidence>
<dbReference type="GO" id="GO:0043531">
    <property type="term" value="F:ADP binding"/>
    <property type="evidence" value="ECO:0007669"/>
    <property type="project" value="InterPro"/>
</dbReference>
<keyword evidence="5" id="KW-0611">Plant defense</keyword>
<dbReference type="EnsemblPlants" id="EMT11018">
    <property type="protein sequence ID" value="EMT11018"/>
    <property type="gene ID" value="F775_18016"/>
</dbReference>
<feature type="domain" description="NB-ARC" evidence="7">
    <location>
        <begin position="400"/>
        <end position="554"/>
    </location>
</feature>
<dbReference type="AlphaFoldDB" id="M8C7B7"/>